<evidence type="ECO:0000313" key="8">
    <source>
        <dbReference type="EMBL" id="NML13362.1"/>
    </source>
</evidence>
<comment type="caution">
    <text evidence="8">The sequence shown here is derived from an EMBL/GenBank/DDBJ whole genome shotgun (WGS) entry which is preliminary data.</text>
</comment>
<dbReference type="PROSITE" id="PS01061">
    <property type="entry name" value="FLIP_2"/>
    <property type="match status" value="1"/>
</dbReference>
<dbReference type="PRINTS" id="PR01302">
    <property type="entry name" value="TYPE3IMPPROT"/>
</dbReference>
<keyword evidence="3 7" id="KW-1003">Cell membrane</keyword>
<dbReference type="RefSeq" id="WP_169158303.1">
    <property type="nucleotide sequence ID" value="NZ_JABBFW010000001.1"/>
</dbReference>
<evidence type="ECO:0000256" key="5">
    <source>
        <dbReference type="ARBA" id="ARBA00022989"/>
    </source>
</evidence>
<protein>
    <submittedName>
        <fullName evidence="8">Type III secretion system export apparatus subunit SctR</fullName>
    </submittedName>
</protein>
<dbReference type="NCBIfam" id="NF009438">
    <property type="entry name" value="PRK12797.1"/>
    <property type="match status" value="1"/>
</dbReference>
<dbReference type="EMBL" id="JABBFW010000001">
    <property type="protein sequence ID" value="NML13362.1"/>
    <property type="molecule type" value="Genomic_DNA"/>
</dbReference>
<dbReference type="PROSITE" id="PS01060">
    <property type="entry name" value="FLIP_1"/>
    <property type="match status" value="1"/>
</dbReference>
<accession>A0A848F1S6</accession>
<dbReference type="InterPro" id="IPR005773">
    <property type="entry name" value="T3SS_YscR-like"/>
</dbReference>
<comment type="caution">
    <text evidence="7">Lacks conserved residue(s) required for the propagation of feature annotation.</text>
</comment>
<proteinExistence type="inferred from homology"/>
<dbReference type="Proteomes" id="UP000574067">
    <property type="component" value="Unassembled WGS sequence"/>
</dbReference>
<dbReference type="InterPro" id="IPR005838">
    <property type="entry name" value="T3SS_IM_P"/>
</dbReference>
<evidence type="ECO:0000256" key="3">
    <source>
        <dbReference type="ARBA" id="ARBA00022475"/>
    </source>
</evidence>
<dbReference type="GO" id="GO:0009306">
    <property type="term" value="P:protein secretion"/>
    <property type="evidence" value="ECO:0007669"/>
    <property type="project" value="UniProtKB-UniRule"/>
</dbReference>
<dbReference type="PANTHER" id="PTHR30587">
    <property type="entry name" value="FLAGELLAR BIOSYNTHETIC PROTEIN FLIP"/>
    <property type="match status" value="1"/>
</dbReference>
<name>A0A848F1S6_9BURK</name>
<keyword evidence="4 7" id="KW-0812">Transmembrane</keyword>
<keyword evidence="6 7" id="KW-0472">Membrane</keyword>
<keyword evidence="9" id="KW-1185">Reference proteome</keyword>
<dbReference type="AlphaFoldDB" id="A0A848F1S6"/>
<gene>
    <name evidence="8" type="primary">sctR</name>
    <name evidence="8" type="ORF">HHL10_00010</name>
</gene>
<evidence type="ECO:0000256" key="1">
    <source>
        <dbReference type="ARBA" id="ARBA00004651"/>
    </source>
</evidence>
<keyword evidence="5 7" id="KW-1133">Transmembrane helix</keyword>
<evidence type="ECO:0000313" key="9">
    <source>
        <dbReference type="Proteomes" id="UP000574067"/>
    </source>
</evidence>
<feature type="transmembrane region" description="Helical" evidence="7">
    <location>
        <begin position="12"/>
        <end position="41"/>
    </location>
</feature>
<comment type="subcellular location">
    <subcellularLocation>
        <location evidence="1">Cell membrane</location>
        <topology evidence="1">Multi-pass membrane protein</topology>
    </subcellularLocation>
</comment>
<feature type="transmembrane region" description="Helical" evidence="7">
    <location>
        <begin position="53"/>
        <end position="73"/>
    </location>
</feature>
<evidence type="ECO:0000256" key="2">
    <source>
        <dbReference type="ARBA" id="ARBA00006257"/>
    </source>
</evidence>
<evidence type="ECO:0000256" key="6">
    <source>
        <dbReference type="ARBA" id="ARBA00023136"/>
    </source>
</evidence>
<reference evidence="8 9" key="1">
    <citation type="submission" date="2020-04" db="EMBL/GenBank/DDBJ databases">
        <title>Azohydromonas sp. isolated from soil.</title>
        <authorList>
            <person name="Dahal R.H."/>
        </authorList>
    </citation>
    <scope>NUCLEOTIDE SEQUENCE [LARGE SCALE GENOMIC DNA]</scope>
    <source>
        <strain evidence="8 9">G-1-1-14</strain>
    </source>
</reference>
<dbReference type="PANTHER" id="PTHR30587:SF2">
    <property type="entry name" value="SURFACE PRESENTATION OF ANTIGENS PROTEIN SPAP"/>
    <property type="match status" value="1"/>
</dbReference>
<comment type="similarity">
    <text evidence="2 7">Belongs to the FliP/MopC/SpaP family.</text>
</comment>
<evidence type="ECO:0000256" key="7">
    <source>
        <dbReference type="RuleBase" id="RU362070"/>
    </source>
</evidence>
<organism evidence="8 9">
    <name type="scientific">Azohydromonas caseinilytica</name>
    <dbReference type="NCBI Taxonomy" id="2728836"/>
    <lineage>
        <taxon>Bacteria</taxon>
        <taxon>Pseudomonadati</taxon>
        <taxon>Pseudomonadota</taxon>
        <taxon>Betaproteobacteria</taxon>
        <taxon>Burkholderiales</taxon>
        <taxon>Sphaerotilaceae</taxon>
        <taxon>Azohydromonas</taxon>
    </lineage>
</organism>
<sequence length="217" mass="23470">MDLTSFTPSSALLTVVLLALAPFVAVMVTSFTKLVVVLSLLRNALGLQQVPPNVVLNGLALVLSIYVMAPVGLEMGQRLQGIDNIGASTGSMLKAAETAKEPLRGFLVKHSRPVEREFFLKTAQRALPPGQAAKLTEQDFLVVVPAFTVSELAVAFEIGFLIFLPFLVIDLVISNVLMAMGMMMLSPTTVSMPFKLLLFVLIDGWVKLTHGLILTYL</sequence>
<dbReference type="NCBIfam" id="TIGR01102">
    <property type="entry name" value="yscR"/>
    <property type="match status" value="1"/>
</dbReference>
<feature type="transmembrane region" description="Helical" evidence="7">
    <location>
        <begin position="158"/>
        <end position="184"/>
    </location>
</feature>
<dbReference type="GO" id="GO:0005886">
    <property type="term" value="C:plasma membrane"/>
    <property type="evidence" value="ECO:0007669"/>
    <property type="project" value="UniProtKB-SubCell"/>
</dbReference>
<dbReference type="Pfam" id="PF00813">
    <property type="entry name" value="FliP"/>
    <property type="match status" value="1"/>
</dbReference>
<evidence type="ECO:0000256" key="4">
    <source>
        <dbReference type="ARBA" id="ARBA00022692"/>
    </source>
</evidence>